<keyword evidence="2" id="KW-1185">Reference proteome</keyword>
<organism evidence="1 2">
    <name type="scientific">Entomophthora muscae</name>
    <dbReference type="NCBI Taxonomy" id="34485"/>
    <lineage>
        <taxon>Eukaryota</taxon>
        <taxon>Fungi</taxon>
        <taxon>Fungi incertae sedis</taxon>
        <taxon>Zoopagomycota</taxon>
        <taxon>Entomophthoromycotina</taxon>
        <taxon>Entomophthoromycetes</taxon>
        <taxon>Entomophthorales</taxon>
        <taxon>Entomophthoraceae</taxon>
        <taxon>Entomophthora</taxon>
    </lineage>
</organism>
<dbReference type="EMBL" id="QTSX02001029">
    <property type="protein sequence ID" value="KAJ9083340.1"/>
    <property type="molecule type" value="Genomic_DNA"/>
</dbReference>
<evidence type="ECO:0000313" key="2">
    <source>
        <dbReference type="Proteomes" id="UP001165960"/>
    </source>
</evidence>
<protein>
    <submittedName>
        <fullName evidence="1">Uncharacterized protein</fullName>
    </submittedName>
</protein>
<accession>A0ACC2U9E0</accession>
<reference evidence="1" key="1">
    <citation type="submission" date="2022-04" db="EMBL/GenBank/DDBJ databases">
        <title>Genome of the entomopathogenic fungus Entomophthora muscae.</title>
        <authorList>
            <person name="Elya C."/>
            <person name="Lovett B.R."/>
            <person name="Lee E."/>
            <person name="Macias A.M."/>
            <person name="Hajek A.E."/>
            <person name="De Bivort B.L."/>
            <person name="Kasson M.T."/>
            <person name="De Fine Licht H.H."/>
            <person name="Stajich J.E."/>
        </authorList>
    </citation>
    <scope>NUCLEOTIDE SEQUENCE</scope>
    <source>
        <strain evidence="1">Berkeley</strain>
    </source>
</reference>
<name>A0ACC2U9E0_9FUNG</name>
<proteinExistence type="predicted"/>
<gene>
    <name evidence="1" type="ORF">DSO57_1035606</name>
</gene>
<comment type="caution">
    <text evidence="1">The sequence shown here is derived from an EMBL/GenBank/DDBJ whole genome shotgun (WGS) entry which is preliminary data.</text>
</comment>
<evidence type="ECO:0000313" key="1">
    <source>
        <dbReference type="EMBL" id="KAJ9083340.1"/>
    </source>
</evidence>
<dbReference type="Proteomes" id="UP001165960">
    <property type="component" value="Unassembled WGS sequence"/>
</dbReference>
<sequence>MRISLLFGVCGGVQLDLLLELKECRGKFQVRPNVNALSDEQWQMFAEAVKMIHGDKAVLKTRISNEKDLERKQYLELLLNTKDVSIYDQLSLVHIQNYAKYHDNVLFLPWHRAYLLLFERELQKVDPRVVLPYWDFTLHHDKILDDPALSEARFGGPSKFEGGVFVGEFSNLTAYFFINGERMPHHVRRGKQLTTFSAVAPIALRINYLTIQSFSFFTRHFEASVHGRVHKAIGGEFDAHTSANDPIFFPYHAFIDKIWSIWQHMHNNAYLQLKQESLEPFGITVQDILTLERHVCVNYKESHYLNNGSIQGIPDSVIKHFENFVVQPSSHETTVAKYNAILQQLNISPAKFKVRKGELNDYENGMYDNNLVNSDHAQDVALEKISETDSHHPPLLSPPLTFILLISIYPLF</sequence>